<dbReference type="EMBL" id="CP126213">
    <property type="protein sequence ID" value="WIA15144.1"/>
    <property type="molecule type" value="Genomic_DNA"/>
</dbReference>
<feature type="domain" description="Protein kinase" evidence="4">
    <location>
        <begin position="1000"/>
        <end position="1346"/>
    </location>
</feature>
<dbReference type="InterPro" id="IPR008271">
    <property type="entry name" value="Ser/Thr_kinase_AS"/>
</dbReference>
<evidence type="ECO:0000259" key="4">
    <source>
        <dbReference type="PROSITE" id="PS50011"/>
    </source>
</evidence>
<dbReference type="Proteomes" id="UP001244341">
    <property type="component" value="Chromosome 6b"/>
</dbReference>
<dbReference type="PANTHER" id="PTHR44329">
    <property type="entry name" value="SERINE/THREONINE-PROTEIN KINASE TNNI3K-RELATED"/>
    <property type="match status" value="1"/>
</dbReference>
<feature type="chain" id="PRO_5046644672" description="Protein kinase domain-containing protein" evidence="3">
    <location>
        <begin position="29"/>
        <end position="1397"/>
    </location>
</feature>
<evidence type="ECO:0000256" key="1">
    <source>
        <dbReference type="SAM" id="MobiDB-lite"/>
    </source>
</evidence>
<proteinExistence type="predicted"/>
<evidence type="ECO:0000313" key="6">
    <source>
        <dbReference type="Proteomes" id="UP001244341"/>
    </source>
</evidence>
<feature type="transmembrane region" description="Helical" evidence="2">
    <location>
        <begin position="703"/>
        <end position="730"/>
    </location>
</feature>
<dbReference type="PANTHER" id="PTHR44329:SF214">
    <property type="entry name" value="PROTEIN KINASE DOMAIN-CONTAINING PROTEIN"/>
    <property type="match status" value="1"/>
</dbReference>
<dbReference type="SUPFAM" id="SSF56112">
    <property type="entry name" value="Protein kinase-like (PK-like)"/>
    <property type="match status" value="1"/>
</dbReference>
<feature type="compositionally biased region" description="Low complexity" evidence="1">
    <location>
        <begin position="972"/>
        <end position="983"/>
    </location>
</feature>
<name>A0ABY8U118_TETOB</name>
<reference evidence="5 6" key="1">
    <citation type="submission" date="2023-05" db="EMBL/GenBank/DDBJ databases">
        <title>A 100% complete, gapless, phased diploid assembly of the Scenedesmus obliquus UTEX 3031 genome.</title>
        <authorList>
            <person name="Biondi T.C."/>
            <person name="Hanschen E.R."/>
            <person name="Kwon T."/>
            <person name="Eng W."/>
            <person name="Kruse C.P.S."/>
            <person name="Koehler S.I."/>
            <person name="Kunde Y."/>
            <person name="Gleasner C.D."/>
            <person name="You Mak K.T."/>
            <person name="Polle J."/>
            <person name="Hovde B.T."/>
            <person name="Starkenburg S.R."/>
        </authorList>
    </citation>
    <scope>NUCLEOTIDE SEQUENCE [LARGE SCALE GENOMIC DNA]</scope>
    <source>
        <strain evidence="5 6">DOE0152z</strain>
    </source>
</reference>
<dbReference type="InterPro" id="IPR000719">
    <property type="entry name" value="Prot_kinase_dom"/>
</dbReference>
<dbReference type="InterPro" id="IPR011009">
    <property type="entry name" value="Kinase-like_dom_sf"/>
</dbReference>
<dbReference type="PROSITE" id="PS50011">
    <property type="entry name" value="PROTEIN_KINASE_DOM"/>
    <property type="match status" value="1"/>
</dbReference>
<feature type="compositionally biased region" description="Low complexity" evidence="1">
    <location>
        <begin position="951"/>
        <end position="965"/>
    </location>
</feature>
<keyword evidence="3" id="KW-0732">Signal</keyword>
<dbReference type="PROSITE" id="PS00108">
    <property type="entry name" value="PROTEIN_KINASE_ST"/>
    <property type="match status" value="1"/>
</dbReference>
<dbReference type="Pfam" id="PF07714">
    <property type="entry name" value="PK_Tyr_Ser-Thr"/>
    <property type="match status" value="1"/>
</dbReference>
<keyword evidence="2" id="KW-0472">Membrane</keyword>
<sequence>MPSLQHQSAPAQRRIWAIILVAAAGAAAAATAGPACLLAPGQAEVFTQGPSCVWESSVAVAGDYFRVSGSRSSLEETATPVVVAPASPLLSTAGSPGASLLLERLVLVGFDYAAPGGAAPVLWPAGLLQSSGSALNLTDVRLVTSSPDVFNVWLRFFTSDSRVAFWTDNSSFLYVHEWADGRTQLSGVGLLLQAQQRPASPAAPAVKNCITAATNNTLVPSLMVQAAIVTPQPLLVFITTNVTLGTRPPLPPEGLQFNRPVVLVGLQSAVTSVDFEMVVNQLNLTGSKYSNVTFVGLVLENIAPGDAATSVVAAPFSIAISNNLWAAYYNRTAANNVRLALFNTTMVLPQESEMAYVTYMFTMYTSALPYLRRQTSFYSDVLHMTILQFAPGPGSRAITVSRLKSWYHWWRNTVLTTDPIVAAPLPVPPRQLVLSTTTRASPLVQAVHSTADLRSFSEMTVVGDRAHILLVLSNVSLTESAGGSSSSGAATNPIRVNSAMSWLGSSPAAAPGDMWPELQKPGAAAAAGGWALDAIAFGYMRDAIILPESSPKDALQLQQLVLWQLPQGPDVGAAVAAGNARIPAELWTLLLWSIKRPMKVKALNLDGVLMQLPGPELEYIQAAAKQSTDFVVELSGVNGDALTFQDVEIQQGLVHVGALQGPGLVATNLTLDLDPAAVTAIPGGYVWPDRSRMPQPVSIRGHYAPWVSAVIAVAVVLGVALLALIGVVVWRSRRGGAAWCRADSKHSLLDSPSKHTAHSSTSCSCRHHLDGGSGLSVGVCGALQSSAGSQGLGRPGSIKCSDTGLHSDSANCTHSSCVLDVTPVKEAVGAAVVAGPPAVAGDRKQRRSTSSSSSGCNAQQQGQQQQQHSVDVSALRDAPVPVHMADALADSVAAGMQRWRTAVSNTTMLLMERRMDAANYNLGSAVASAGAWSTCSTKPLAGAGSSDGCAQSSSEQQQQASSGQSIGKDDPQQQSAQQLQQQGSGAFGQFGMLGSTPPQLQLLEMLGQGSCGCVYLANWRGKRVAVKVMHLPANALLGPQGLELAANAHQGSDKPGEEQDPELLRQRRRARVMQQNSAPHMAIMEAVLSSAMSHPNVVQVYTYMLNPLTRTGGANGAAGSPGATSWPKGQDIAGWELKLIMEYCSEGSLRDALDCKLLSKAGSYMAPSVVLTLAHDIAAAMLHLHSEGIVHADLKAANVMLTNGGDNANGTWGAAAGGRRMTAKVADFGLALPLDPSDTHATLSARGTPTHMSPELFMSGHVSKAGDVYAYGILLYEVMTGQRAYAGVPIPLLPHEVARQGLRPAWPANLPPGCRDLQRLAEACWAQQPQDRPTFAEIMHALELWTAGSRGWPPAALPSAQPAAAQQQQQAAAARSAAAAAAAAAAGAVEYGVSAYQ</sequence>
<dbReference type="SMART" id="SM00220">
    <property type="entry name" value="S_TKc"/>
    <property type="match status" value="1"/>
</dbReference>
<keyword evidence="2" id="KW-1133">Transmembrane helix</keyword>
<organism evidence="5 6">
    <name type="scientific">Tetradesmus obliquus</name>
    <name type="common">Green alga</name>
    <name type="synonym">Acutodesmus obliquus</name>
    <dbReference type="NCBI Taxonomy" id="3088"/>
    <lineage>
        <taxon>Eukaryota</taxon>
        <taxon>Viridiplantae</taxon>
        <taxon>Chlorophyta</taxon>
        <taxon>core chlorophytes</taxon>
        <taxon>Chlorophyceae</taxon>
        <taxon>CS clade</taxon>
        <taxon>Sphaeropleales</taxon>
        <taxon>Scenedesmaceae</taxon>
        <taxon>Tetradesmus</taxon>
    </lineage>
</organism>
<evidence type="ECO:0000256" key="3">
    <source>
        <dbReference type="SAM" id="SignalP"/>
    </source>
</evidence>
<evidence type="ECO:0000256" key="2">
    <source>
        <dbReference type="SAM" id="Phobius"/>
    </source>
</evidence>
<dbReference type="InterPro" id="IPR051681">
    <property type="entry name" value="Ser/Thr_Kinases-Pseudokinases"/>
</dbReference>
<accession>A0ABY8U118</accession>
<dbReference type="Gene3D" id="1.10.510.10">
    <property type="entry name" value="Transferase(Phosphotransferase) domain 1"/>
    <property type="match status" value="1"/>
</dbReference>
<gene>
    <name evidence="5" type="ORF">OEZ85_001831</name>
</gene>
<dbReference type="Gene3D" id="3.30.200.20">
    <property type="entry name" value="Phosphorylase Kinase, domain 1"/>
    <property type="match status" value="1"/>
</dbReference>
<protein>
    <recommendedName>
        <fullName evidence="4">Protein kinase domain-containing protein</fullName>
    </recommendedName>
</protein>
<evidence type="ECO:0000313" key="5">
    <source>
        <dbReference type="EMBL" id="WIA15144.1"/>
    </source>
</evidence>
<feature type="signal peptide" evidence="3">
    <location>
        <begin position="1"/>
        <end position="28"/>
    </location>
</feature>
<keyword evidence="6" id="KW-1185">Reference proteome</keyword>
<feature type="region of interest" description="Disordered" evidence="1">
    <location>
        <begin position="837"/>
        <end position="872"/>
    </location>
</feature>
<feature type="compositionally biased region" description="Low complexity" evidence="1">
    <location>
        <begin position="848"/>
        <end position="869"/>
    </location>
</feature>
<dbReference type="InterPro" id="IPR001245">
    <property type="entry name" value="Ser-Thr/Tyr_kinase_cat_dom"/>
</dbReference>
<feature type="region of interest" description="Disordered" evidence="1">
    <location>
        <begin position="943"/>
        <end position="983"/>
    </location>
</feature>
<keyword evidence="2" id="KW-0812">Transmembrane</keyword>